<feature type="region of interest" description="Disordered" evidence="1">
    <location>
        <begin position="279"/>
        <end position="363"/>
    </location>
</feature>
<feature type="compositionally biased region" description="Basic and acidic residues" evidence="1">
    <location>
        <begin position="315"/>
        <end position="331"/>
    </location>
</feature>
<dbReference type="InterPro" id="IPR059179">
    <property type="entry name" value="MLKL-like_MCAfunc"/>
</dbReference>
<organism evidence="2 3">
    <name type="scientific">Marasmiellus scandens</name>
    <dbReference type="NCBI Taxonomy" id="2682957"/>
    <lineage>
        <taxon>Eukaryota</taxon>
        <taxon>Fungi</taxon>
        <taxon>Dikarya</taxon>
        <taxon>Basidiomycota</taxon>
        <taxon>Agaricomycotina</taxon>
        <taxon>Agaricomycetes</taxon>
        <taxon>Agaricomycetidae</taxon>
        <taxon>Agaricales</taxon>
        <taxon>Marasmiineae</taxon>
        <taxon>Omphalotaceae</taxon>
        <taxon>Marasmiellus</taxon>
    </lineage>
</organism>
<feature type="compositionally biased region" description="Polar residues" evidence="1">
    <location>
        <begin position="349"/>
        <end position="363"/>
    </location>
</feature>
<feature type="region of interest" description="Disordered" evidence="1">
    <location>
        <begin position="218"/>
        <end position="240"/>
    </location>
</feature>
<feature type="region of interest" description="Disordered" evidence="1">
    <location>
        <begin position="15"/>
        <end position="75"/>
    </location>
</feature>
<dbReference type="CDD" id="cd21037">
    <property type="entry name" value="MLKL_NTD"/>
    <property type="match status" value="1"/>
</dbReference>
<dbReference type="EMBL" id="JBANRG010000053">
    <property type="protein sequence ID" value="KAK7443738.1"/>
    <property type="molecule type" value="Genomic_DNA"/>
</dbReference>
<evidence type="ECO:0000313" key="3">
    <source>
        <dbReference type="Proteomes" id="UP001498398"/>
    </source>
</evidence>
<dbReference type="InterPro" id="IPR036537">
    <property type="entry name" value="Adaptor_Cbl_N_dom_sf"/>
</dbReference>
<evidence type="ECO:0000256" key="1">
    <source>
        <dbReference type="SAM" id="MobiDB-lite"/>
    </source>
</evidence>
<feature type="compositionally biased region" description="Polar residues" evidence="1">
    <location>
        <begin position="32"/>
        <end position="45"/>
    </location>
</feature>
<sequence>MPGLDFRALAKYAHKIRHLGNRKDVKPDPPMGSTSSRGAPQVTTPSPNPDIKGDPEQKPASEGPGSSPNVDKSEEPDILDSLAGATSIMLRGLREVAQHAPKTHGNKGDLKSLAEDCVRVVSTVEVTCGELTKDNHPLPQDLINNLRELCDNLRSIENFAKKRAQRHFVKRFLLQDNDAGAIENYRAGLKHALDIFSLQSHITVREVCNRILTQIRQEHNPSTAQPIGPATGSPTATSPAQIAEITSSENKPAINAAVISSSLEPKANLVSEETIEPVRIGDSSAQKPRIEVVDVDRDIPSQSSPTPNAPMTEPQLKRPETPASSDPERISSPHNPGQRPVNPKKEDSSGSAKPTSDNSSSATTFFSGAHNFSMSEFRLNNVAGDQHNVENSDNRNVYHEGNSDRQRFSSPGGYNRPGPTRGYPPSRDSTWPDYSRADQYGGWTGGGPGNDFDRPGFDQRMTDNRYADYGRADTRGSYYGGPSWNR</sequence>
<evidence type="ECO:0000313" key="2">
    <source>
        <dbReference type="EMBL" id="KAK7443738.1"/>
    </source>
</evidence>
<name>A0ABR1J1R6_9AGAR</name>
<keyword evidence="3" id="KW-1185">Reference proteome</keyword>
<feature type="compositionally biased region" description="Basic and acidic residues" evidence="1">
    <location>
        <begin position="288"/>
        <end position="299"/>
    </location>
</feature>
<protein>
    <submittedName>
        <fullName evidence="2">Uncharacterized protein</fullName>
    </submittedName>
</protein>
<accession>A0ABR1J1R6</accession>
<feature type="region of interest" description="Disordered" evidence="1">
    <location>
        <begin position="386"/>
        <end position="486"/>
    </location>
</feature>
<dbReference type="Proteomes" id="UP001498398">
    <property type="component" value="Unassembled WGS sequence"/>
</dbReference>
<reference evidence="2 3" key="1">
    <citation type="submission" date="2024-01" db="EMBL/GenBank/DDBJ databases">
        <title>A draft genome for the cacao thread blight pathogen Marasmiellus scandens.</title>
        <authorList>
            <person name="Baruah I.K."/>
            <person name="Leung J."/>
            <person name="Bukari Y."/>
            <person name="Amoako-Attah I."/>
            <person name="Meinhardt L.W."/>
            <person name="Bailey B.A."/>
            <person name="Cohen S.P."/>
        </authorList>
    </citation>
    <scope>NUCLEOTIDE SEQUENCE [LARGE SCALE GENOMIC DNA]</scope>
    <source>
        <strain evidence="2 3">GH-19</strain>
    </source>
</reference>
<feature type="compositionally biased region" description="Basic and acidic residues" evidence="1">
    <location>
        <begin position="387"/>
        <end position="407"/>
    </location>
</feature>
<comment type="caution">
    <text evidence="2">The sequence shown here is derived from an EMBL/GenBank/DDBJ whole genome shotgun (WGS) entry which is preliminary data.</text>
</comment>
<feature type="compositionally biased region" description="Basic and acidic residues" evidence="1">
    <location>
        <begin position="451"/>
        <end position="474"/>
    </location>
</feature>
<dbReference type="Gene3D" id="1.20.930.20">
    <property type="entry name" value="Adaptor protein Cbl, N-terminal domain"/>
    <property type="match status" value="1"/>
</dbReference>
<proteinExistence type="predicted"/>
<gene>
    <name evidence="2" type="ORF">VKT23_015520</name>
</gene>